<feature type="domain" description="RING-type" evidence="4">
    <location>
        <begin position="178"/>
        <end position="208"/>
    </location>
</feature>
<sequence length="213" mass="23875">MTDSAHNSDPRRPGRRAGFMCPTHQAFIIPNPSNTTTVECSTGTNLCENRQSDRVVNDTASFSQNFPVTHTSSTVSSILDITVSNLLCPWDSQSVQTSVKTDVMSQTEESQRPTQRTVIIQRCQSAQVQLDEPSPTSAPTISPVDEVRNFVQSQVRAFLDQLPAKRLEYWDQTKAGQCSVCFEDYRSGHVVMTLPCFHMLHEDCARRWFEGVS</sequence>
<dbReference type="PANTHER" id="PTHR46359">
    <property type="entry name" value="GEO07743P1"/>
    <property type="match status" value="1"/>
</dbReference>
<dbReference type="SUPFAM" id="SSF57850">
    <property type="entry name" value="RING/U-box"/>
    <property type="match status" value="1"/>
</dbReference>
<keyword evidence="1 3" id="KW-0863">Zinc-finger</keyword>
<organism evidence="5 6">
    <name type="scientific">Fasciolopsis buskii</name>
    <dbReference type="NCBI Taxonomy" id="27845"/>
    <lineage>
        <taxon>Eukaryota</taxon>
        <taxon>Metazoa</taxon>
        <taxon>Spiralia</taxon>
        <taxon>Lophotrochozoa</taxon>
        <taxon>Platyhelminthes</taxon>
        <taxon>Trematoda</taxon>
        <taxon>Digenea</taxon>
        <taxon>Plagiorchiida</taxon>
        <taxon>Echinostomata</taxon>
        <taxon>Echinostomatoidea</taxon>
        <taxon>Fasciolidae</taxon>
        <taxon>Fasciolopsis</taxon>
    </lineage>
</organism>
<keyword evidence="2" id="KW-0862">Zinc</keyword>
<keyword evidence="1 3" id="KW-0479">Metal-binding</keyword>
<dbReference type="OrthoDB" id="21204at2759"/>
<dbReference type="PANTHER" id="PTHR46359:SF2">
    <property type="entry name" value="GEO07743P1"/>
    <property type="match status" value="1"/>
</dbReference>
<protein>
    <recommendedName>
        <fullName evidence="4">RING-type domain-containing protein</fullName>
    </recommendedName>
</protein>
<gene>
    <name evidence="5" type="ORF">FBUS_02257</name>
</gene>
<dbReference type="GO" id="GO:0008270">
    <property type="term" value="F:zinc ion binding"/>
    <property type="evidence" value="ECO:0007669"/>
    <property type="project" value="UniProtKB-KW"/>
</dbReference>
<keyword evidence="6" id="KW-1185">Reference proteome</keyword>
<dbReference type="InterPro" id="IPR013083">
    <property type="entry name" value="Znf_RING/FYVE/PHD"/>
</dbReference>
<dbReference type="InterPro" id="IPR052804">
    <property type="entry name" value="UEC_component"/>
</dbReference>
<accession>A0A8E0S120</accession>
<evidence type="ECO:0000256" key="2">
    <source>
        <dbReference type="ARBA" id="ARBA00022833"/>
    </source>
</evidence>
<name>A0A8E0S120_9TREM</name>
<evidence type="ECO:0000256" key="1">
    <source>
        <dbReference type="ARBA" id="ARBA00022771"/>
    </source>
</evidence>
<comment type="caution">
    <text evidence="5">The sequence shown here is derived from an EMBL/GenBank/DDBJ whole genome shotgun (WGS) entry which is preliminary data.</text>
</comment>
<dbReference type="Gene3D" id="3.30.40.10">
    <property type="entry name" value="Zinc/RING finger domain, C3HC4 (zinc finger)"/>
    <property type="match status" value="1"/>
</dbReference>
<proteinExistence type="predicted"/>
<reference evidence="5" key="1">
    <citation type="submission" date="2019-05" db="EMBL/GenBank/DDBJ databases">
        <title>Annotation for the trematode Fasciolopsis buski.</title>
        <authorList>
            <person name="Choi Y.-J."/>
        </authorList>
    </citation>
    <scope>NUCLEOTIDE SEQUENCE</scope>
    <source>
        <strain evidence="5">HT</strain>
        <tissue evidence="5">Whole worm</tissue>
    </source>
</reference>
<dbReference type="Pfam" id="PF13639">
    <property type="entry name" value="zf-RING_2"/>
    <property type="match status" value="1"/>
</dbReference>
<dbReference type="Proteomes" id="UP000728185">
    <property type="component" value="Unassembled WGS sequence"/>
</dbReference>
<dbReference type="InterPro" id="IPR001841">
    <property type="entry name" value="Znf_RING"/>
</dbReference>
<dbReference type="EMBL" id="LUCM01001806">
    <property type="protein sequence ID" value="KAA0198335.1"/>
    <property type="molecule type" value="Genomic_DNA"/>
</dbReference>
<dbReference type="PROSITE" id="PS50089">
    <property type="entry name" value="ZF_RING_2"/>
    <property type="match status" value="1"/>
</dbReference>
<evidence type="ECO:0000313" key="5">
    <source>
        <dbReference type="EMBL" id="KAA0198335.1"/>
    </source>
</evidence>
<evidence type="ECO:0000259" key="4">
    <source>
        <dbReference type="PROSITE" id="PS50089"/>
    </source>
</evidence>
<evidence type="ECO:0000313" key="6">
    <source>
        <dbReference type="Proteomes" id="UP000728185"/>
    </source>
</evidence>
<dbReference type="AlphaFoldDB" id="A0A8E0S120"/>
<evidence type="ECO:0000256" key="3">
    <source>
        <dbReference type="PROSITE-ProRule" id="PRU00175"/>
    </source>
</evidence>